<dbReference type="EMBL" id="UZAJ01000516">
    <property type="protein sequence ID" value="VDO28528.1"/>
    <property type="molecule type" value="Genomic_DNA"/>
</dbReference>
<sequence length="345" mass="40083">ISFSQVPGTGNNDVCFTHGQQKFVNPIAGEKYPLELETLLRMGYYNSTAAEYPLGYHCTMKFNSWIEDVSKEDSCLFGLNRTDFKYFCCCYGSEFRGCQELSANLLRKDIYLKDQLFCAMEELVIEKNKFKEENKLTTFVVPIETMIKVINESSRNMACHMRLINNDTINFEGDENLCIQSAALDIRLRPIITTPDIQFKIATASNNHRKCFYYEKYQRLFNQYYVRTRNDDVCLLHYIDSVTLSDMIETSNTDGSVYHSCPGNGFHPIDFSYIFLENNTCTYVEVEISRNFIQKSGDCFNRLFHTDYMPVKLFVCSCSLKKNGNHCDRKLENEIADRAKKFVRC</sequence>
<gene>
    <name evidence="1" type="ORF">OFLC_LOCUS1176</name>
</gene>
<dbReference type="Proteomes" id="UP000267606">
    <property type="component" value="Unassembled WGS sequence"/>
</dbReference>
<evidence type="ECO:0000313" key="2">
    <source>
        <dbReference type="Proteomes" id="UP000267606"/>
    </source>
</evidence>
<dbReference type="AlphaFoldDB" id="A0A183H116"/>
<evidence type="ECO:0000313" key="1">
    <source>
        <dbReference type="EMBL" id="VDO28528.1"/>
    </source>
</evidence>
<protein>
    <submittedName>
        <fullName evidence="3">ZP domain-containing protein</fullName>
    </submittedName>
</protein>
<reference evidence="1 2" key="2">
    <citation type="submission" date="2018-11" db="EMBL/GenBank/DDBJ databases">
        <authorList>
            <consortium name="Pathogen Informatics"/>
        </authorList>
    </citation>
    <scope>NUCLEOTIDE SEQUENCE [LARGE SCALE GENOMIC DNA]</scope>
</reference>
<accession>A0A183H116</accession>
<organism evidence="3">
    <name type="scientific">Onchocerca flexuosa</name>
    <dbReference type="NCBI Taxonomy" id="387005"/>
    <lineage>
        <taxon>Eukaryota</taxon>
        <taxon>Metazoa</taxon>
        <taxon>Ecdysozoa</taxon>
        <taxon>Nematoda</taxon>
        <taxon>Chromadorea</taxon>
        <taxon>Rhabditida</taxon>
        <taxon>Spirurina</taxon>
        <taxon>Spiruromorpha</taxon>
        <taxon>Filarioidea</taxon>
        <taxon>Onchocercidae</taxon>
        <taxon>Onchocerca</taxon>
    </lineage>
</organism>
<evidence type="ECO:0000313" key="3">
    <source>
        <dbReference type="WBParaSite" id="OFLC_0000117501-mRNA-1"/>
    </source>
</evidence>
<reference evidence="3" key="1">
    <citation type="submission" date="2016-06" db="UniProtKB">
        <authorList>
            <consortium name="WormBaseParasite"/>
        </authorList>
    </citation>
    <scope>IDENTIFICATION</scope>
</reference>
<proteinExistence type="predicted"/>
<keyword evidence="2" id="KW-1185">Reference proteome</keyword>
<name>A0A183H116_9BILA</name>
<dbReference type="WBParaSite" id="OFLC_0000117501-mRNA-1">
    <property type="protein sequence ID" value="OFLC_0000117501-mRNA-1"/>
    <property type="gene ID" value="OFLC_0000117501"/>
</dbReference>